<dbReference type="Pfam" id="PF00939">
    <property type="entry name" value="Na_sulph_symp"/>
    <property type="match status" value="1"/>
</dbReference>
<dbReference type="InterPro" id="IPR001898">
    <property type="entry name" value="SLC13A/DASS"/>
</dbReference>
<dbReference type="HOGENOM" id="CLU_005170_0_1_9"/>
<feature type="transmembrane region" description="Helical" evidence="8">
    <location>
        <begin position="291"/>
        <end position="311"/>
    </location>
</feature>
<dbReference type="GO" id="GO:1905039">
    <property type="term" value="P:carboxylic acid transmembrane transport"/>
    <property type="evidence" value="ECO:0007669"/>
    <property type="project" value="UniProtKB-ARBA"/>
</dbReference>
<feature type="transmembrane region" description="Helical" evidence="8">
    <location>
        <begin position="446"/>
        <end position="468"/>
    </location>
</feature>
<dbReference type="KEGG" id="dor:Desor_1900"/>
<feature type="transmembrane region" description="Helical" evidence="8">
    <location>
        <begin position="59"/>
        <end position="76"/>
    </location>
</feature>
<keyword evidence="10" id="KW-1185">Reference proteome</keyword>
<evidence type="ECO:0000256" key="4">
    <source>
        <dbReference type="ARBA" id="ARBA00022692"/>
    </source>
</evidence>
<evidence type="ECO:0000256" key="6">
    <source>
        <dbReference type="ARBA" id="ARBA00023136"/>
    </source>
</evidence>
<feature type="transmembrane region" description="Helical" evidence="8">
    <location>
        <begin position="402"/>
        <end position="426"/>
    </location>
</feature>
<proteinExistence type="inferred from homology"/>
<dbReference type="EMBL" id="CP003108">
    <property type="protein sequence ID" value="AET67526.1"/>
    <property type="molecule type" value="Genomic_DNA"/>
</dbReference>
<feature type="transmembrane region" description="Helical" evidence="8">
    <location>
        <begin position="212"/>
        <end position="236"/>
    </location>
</feature>
<reference evidence="9 10" key="2">
    <citation type="journal article" date="2012" name="J. Bacteriol.">
        <title>Complete genome sequences of Desulfosporosinus orientis DSM765T, Desulfosporosinus youngiae DSM17734T, Desulfosporosinus meridiei DSM13257T, and Desulfosporosinus acidiphilus DSM22704T.</title>
        <authorList>
            <person name="Pester M."/>
            <person name="Brambilla E."/>
            <person name="Alazard D."/>
            <person name="Rattei T."/>
            <person name="Weinmaier T."/>
            <person name="Han J."/>
            <person name="Lucas S."/>
            <person name="Lapidus A."/>
            <person name="Cheng J.F."/>
            <person name="Goodwin L."/>
            <person name="Pitluck S."/>
            <person name="Peters L."/>
            <person name="Ovchinnikova G."/>
            <person name="Teshima H."/>
            <person name="Detter J.C."/>
            <person name="Han C.S."/>
            <person name="Tapia R."/>
            <person name="Land M.L."/>
            <person name="Hauser L."/>
            <person name="Kyrpides N.C."/>
            <person name="Ivanova N.N."/>
            <person name="Pagani I."/>
            <person name="Huntmann M."/>
            <person name="Wei C.L."/>
            <person name="Davenport K.W."/>
            <person name="Daligault H."/>
            <person name="Chain P.S."/>
            <person name="Chen A."/>
            <person name="Mavromatis K."/>
            <person name="Markowitz V."/>
            <person name="Szeto E."/>
            <person name="Mikhailova N."/>
            <person name="Pati A."/>
            <person name="Wagner M."/>
            <person name="Woyke T."/>
            <person name="Ollivier B."/>
            <person name="Klenk H.P."/>
            <person name="Spring S."/>
            <person name="Loy A."/>
        </authorList>
    </citation>
    <scope>NUCLEOTIDE SEQUENCE [LARGE SCALE GENOMIC DNA]</scope>
    <source>
        <strain evidence="10">ATCC 19365 / DSM 765 / NCIMB 8382 / VKM B-1628</strain>
    </source>
</reference>
<keyword evidence="5 8" id="KW-1133">Transmembrane helix</keyword>
<evidence type="ECO:0000313" key="9">
    <source>
        <dbReference type="EMBL" id="AET67526.1"/>
    </source>
</evidence>
<feature type="transmembrane region" description="Helical" evidence="8">
    <location>
        <begin position="82"/>
        <end position="100"/>
    </location>
</feature>
<dbReference type="NCBIfam" id="TIGR00785">
    <property type="entry name" value="dass"/>
    <property type="match status" value="1"/>
</dbReference>
<dbReference type="Proteomes" id="UP000006346">
    <property type="component" value="Chromosome"/>
</dbReference>
<evidence type="ECO:0000256" key="2">
    <source>
        <dbReference type="ARBA" id="ARBA00006772"/>
    </source>
</evidence>
<evidence type="ECO:0000256" key="8">
    <source>
        <dbReference type="SAM" id="Phobius"/>
    </source>
</evidence>
<dbReference type="eggNOG" id="COG0471">
    <property type="taxonomic scope" value="Bacteria"/>
</dbReference>
<organism evidence="9 10">
    <name type="scientific">Desulfosporosinus orientis (strain ATCC 19365 / DSM 765 / NCIMB 8382 / VKM B-1628 / Singapore I)</name>
    <name type="common">Desulfotomaculum orientis</name>
    <dbReference type="NCBI Taxonomy" id="768706"/>
    <lineage>
        <taxon>Bacteria</taxon>
        <taxon>Bacillati</taxon>
        <taxon>Bacillota</taxon>
        <taxon>Clostridia</taxon>
        <taxon>Eubacteriales</taxon>
        <taxon>Desulfitobacteriaceae</taxon>
        <taxon>Desulfosporosinus</taxon>
    </lineage>
</organism>
<dbReference type="AlphaFoldDB" id="G7WB25"/>
<dbReference type="GO" id="GO:0005886">
    <property type="term" value="C:plasma membrane"/>
    <property type="evidence" value="ECO:0007669"/>
    <property type="project" value="TreeGrafter"/>
</dbReference>
<dbReference type="GO" id="GO:0008514">
    <property type="term" value="F:organic anion transmembrane transporter activity"/>
    <property type="evidence" value="ECO:0007669"/>
    <property type="project" value="UniProtKB-ARBA"/>
</dbReference>
<gene>
    <name evidence="9" type="ordered locus">Desor_1900</name>
</gene>
<evidence type="ECO:0000256" key="3">
    <source>
        <dbReference type="ARBA" id="ARBA00020150"/>
    </source>
</evidence>
<dbReference type="RefSeq" id="WP_014184341.1">
    <property type="nucleotide sequence ID" value="NC_016584.1"/>
</dbReference>
<feature type="transmembrane region" description="Helical" evidence="8">
    <location>
        <begin position="112"/>
        <end position="134"/>
    </location>
</feature>
<keyword evidence="6 8" id="KW-0472">Membrane</keyword>
<feature type="transmembrane region" description="Helical" evidence="8">
    <location>
        <begin position="364"/>
        <end position="390"/>
    </location>
</feature>
<evidence type="ECO:0000313" key="10">
    <source>
        <dbReference type="Proteomes" id="UP000006346"/>
    </source>
</evidence>
<dbReference type="OrthoDB" id="9766267at2"/>
<accession>G7WB25</accession>
<evidence type="ECO:0000256" key="5">
    <source>
        <dbReference type="ARBA" id="ARBA00022989"/>
    </source>
</evidence>
<sequence>MTNRQDRTKTRVYMEILVPCAIFIVIIFALPTDLAWSLRATIGITAASVCLWVLEPIPLALTSLLVIAALPILNAAPLDTALIGFSNGSTFLIMAGFMMSQGVNSTNLGKRFANYSLIRFGGSVQSILLGVLLAPQLLSFFIPGTAVRTTLLLPAVLAVIRSMKLSPQSNTAKLLILGLTFGASISGVGILPASLANVLTADLLRNILGENIYYFTWLKITWPVWLFMIPITWLILPKLFPPEAKKLDIDPLRRELKELGPLSTSENKCLIILAVTVCLWMTESFHQLPTAVPAILATVLMGLPGIGFVNWDKLKEIEWGTIIMIGGSLSMASALNTSGASAYLAGKLLSFPGLEAGLSHPLLIVALLILLTHFYHLIVTNIPAVVLTLIPVMLQIALKLDLNPLLVAITINLATLFGFLLIIQTLPSVVTYTTGIYTSKEMLRAGLWLTFSSAIVMIGTAFLWWPLIGL</sequence>
<dbReference type="PATRIC" id="fig|768706.3.peg.1913"/>
<protein>
    <recommendedName>
        <fullName evidence="3">Sodium-dependent dicarboxylate transporter SdcS</fullName>
    </recommendedName>
    <alternativeName>
        <fullName evidence="7">Na(+)/dicarboxylate symporter</fullName>
    </alternativeName>
</protein>
<name>G7WB25_DESOD</name>
<comment type="similarity">
    <text evidence="2">Belongs to the SLC13A/DASS transporter (TC 2.A.47) family. NADC subfamily.</text>
</comment>
<evidence type="ECO:0000256" key="1">
    <source>
        <dbReference type="ARBA" id="ARBA00004141"/>
    </source>
</evidence>
<keyword evidence="4 8" id="KW-0812">Transmembrane</keyword>
<evidence type="ECO:0000256" key="7">
    <source>
        <dbReference type="ARBA" id="ARBA00031174"/>
    </source>
</evidence>
<dbReference type="STRING" id="768706.Desor_1900"/>
<feature type="transmembrane region" description="Helical" evidence="8">
    <location>
        <begin position="323"/>
        <end position="344"/>
    </location>
</feature>
<reference evidence="10" key="1">
    <citation type="submission" date="2011-11" db="EMBL/GenBank/DDBJ databases">
        <title>Complete sequence of Desulfosporosinus orientis DSM 765.</title>
        <authorList>
            <person name="Lucas S."/>
            <person name="Han J."/>
            <person name="Lapidus A."/>
            <person name="Cheng J.-F."/>
            <person name="Goodwin L."/>
            <person name="Pitluck S."/>
            <person name="Peters L."/>
            <person name="Ovchinnikova G."/>
            <person name="Teshima H."/>
            <person name="Detter J.C."/>
            <person name="Han C."/>
            <person name="Tapia R."/>
            <person name="Land M."/>
            <person name="Hauser L."/>
            <person name="Kyrpides N."/>
            <person name="Ivanova N."/>
            <person name="Pagani I."/>
            <person name="Pester M."/>
            <person name="Spring S."/>
            <person name="Ollivier B."/>
            <person name="Rattei T."/>
            <person name="Klenk H.-P."/>
            <person name="Wagner M."/>
            <person name="Loy A."/>
            <person name="Woyke T."/>
        </authorList>
    </citation>
    <scope>NUCLEOTIDE SEQUENCE [LARGE SCALE GENOMIC DNA]</scope>
    <source>
        <strain evidence="10">ATCC 19365 / DSM 765 / NCIMB 8382 / VKM B-1628</strain>
    </source>
</reference>
<dbReference type="PANTHER" id="PTHR10283:SF82">
    <property type="entry name" value="SOLUTE CARRIER FAMILY 13 MEMBER 2"/>
    <property type="match status" value="1"/>
</dbReference>
<comment type="subcellular location">
    <subcellularLocation>
        <location evidence="1">Membrane</location>
        <topology evidence="1">Multi-pass membrane protein</topology>
    </subcellularLocation>
</comment>
<feature type="transmembrane region" description="Helical" evidence="8">
    <location>
        <begin position="12"/>
        <end position="30"/>
    </location>
</feature>
<dbReference type="PANTHER" id="PTHR10283">
    <property type="entry name" value="SOLUTE CARRIER FAMILY 13 MEMBER"/>
    <property type="match status" value="1"/>
</dbReference>
<feature type="transmembrane region" description="Helical" evidence="8">
    <location>
        <begin position="172"/>
        <end position="192"/>
    </location>
</feature>
<feature type="transmembrane region" description="Helical" evidence="8">
    <location>
        <begin position="140"/>
        <end position="160"/>
    </location>
</feature>